<dbReference type="PANTHER" id="PTHR21422">
    <property type="entry name" value="RAB3 GTPASE-ACTIVATING PROTEIN CATALYTIC SUBUNIT"/>
    <property type="match status" value="1"/>
</dbReference>
<name>A0A8W7PFJ6_ANOCL</name>
<dbReference type="GO" id="GO:0005096">
    <property type="term" value="F:GTPase activator activity"/>
    <property type="evidence" value="ECO:0007669"/>
    <property type="project" value="InterPro"/>
</dbReference>
<dbReference type="PANTHER" id="PTHR21422:SF9">
    <property type="entry name" value="RAB3 GTPASE-ACTIVATING PROTEIN CATALYTIC SUBUNIT"/>
    <property type="match status" value="1"/>
</dbReference>
<dbReference type="EnsemblMetazoa" id="ACOM030925-RA">
    <property type="protein sequence ID" value="ACOM030925-PA.1"/>
    <property type="gene ID" value="ACOM030925"/>
</dbReference>
<dbReference type="VEuPathDB" id="VectorBase:ACON2_042051"/>
<dbReference type="Proteomes" id="UP000075882">
    <property type="component" value="Unassembled WGS sequence"/>
</dbReference>
<accession>A0A8W7PFJ6</accession>
<evidence type="ECO:0008006" key="2">
    <source>
        <dbReference type="Google" id="ProtNLM"/>
    </source>
</evidence>
<proteinExistence type="predicted"/>
<evidence type="ECO:0000313" key="1">
    <source>
        <dbReference type="EnsemblMetazoa" id="ACOM030925-PA.1"/>
    </source>
</evidence>
<dbReference type="AlphaFoldDB" id="A0A8W7PFJ6"/>
<protein>
    <recommendedName>
        <fullName evidence="2">Rab3 GTPase-activating protein catalytic subunit</fullName>
    </recommendedName>
</protein>
<reference evidence="1" key="1">
    <citation type="submission" date="2022-08" db="UniProtKB">
        <authorList>
            <consortium name="EnsemblMetazoa"/>
        </authorList>
    </citation>
    <scope>IDENTIFICATION</scope>
</reference>
<dbReference type="InterPro" id="IPR045700">
    <property type="entry name" value="Rab3GAP1"/>
</dbReference>
<sequence length="340" mass="38417">MLNEEVDDTEFFQQDFTTASDWELFNARLEEIFHEWKLSFGQTTFRKLAHHELASCRWNVARETIKFADVELQVVHYRAQLEPDLTEGAEPVEPVSGCQTFVDLLSIENDYCMAYGQRSDGDEDEQKLHPLAQWYGLREFVIVAPVKKSISNESRIRILMSSVHIAVSESSCDVPVFVQAMDKVQHVYLGVCESGPVRMSFDIVHLHLTPPTCKYLSGLLEVFKGKIGVAYVDPVAVSLDVPGTTGRTEQTLQRWRSWPTVAHLQPWLGRPSRPGVVAPSHRRGQWDHRFVLVDFAVLGRGFVGPGRTTARRSVRHDQRQGRPAVVDWGAAPRNRPAVGG</sequence>
<organism evidence="1">
    <name type="scientific">Anopheles coluzzii</name>
    <name type="common">African malaria mosquito</name>
    <dbReference type="NCBI Taxonomy" id="1518534"/>
    <lineage>
        <taxon>Eukaryota</taxon>
        <taxon>Metazoa</taxon>
        <taxon>Ecdysozoa</taxon>
        <taxon>Arthropoda</taxon>
        <taxon>Hexapoda</taxon>
        <taxon>Insecta</taxon>
        <taxon>Pterygota</taxon>
        <taxon>Neoptera</taxon>
        <taxon>Endopterygota</taxon>
        <taxon>Diptera</taxon>
        <taxon>Nematocera</taxon>
        <taxon>Culicoidea</taxon>
        <taxon>Culicidae</taxon>
        <taxon>Anophelinae</taxon>
        <taxon>Anopheles</taxon>
    </lineage>
</organism>